<dbReference type="InterPro" id="IPR008915">
    <property type="entry name" value="Peptidase_M50"/>
</dbReference>
<dbReference type="GO" id="GO:0008233">
    <property type="term" value="F:peptidase activity"/>
    <property type="evidence" value="ECO:0007669"/>
    <property type="project" value="UniProtKB-KW"/>
</dbReference>
<feature type="transmembrane region" description="Helical" evidence="7">
    <location>
        <begin position="126"/>
        <end position="146"/>
    </location>
</feature>
<dbReference type="Proteomes" id="UP001524478">
    <property type="component" value="Unassembled WGS sequence"/>
</dbReference>
<evidence type="ECO:0000256" key="7">
    <source>
        <dbReference type="SAM" id="Phobius"/>
    </source>
</evidence>
<feature type="transmembrane region" description="Helical" evidence="7">
    <location>
        <begin position="97"/>
        <end position="120"/>
    </location>
</feature>
<comment type="similarity">
    <text evidence="3">Belongs to the peptidase M50B family.</text>
</comment>
<name>A0ABT1SGI3_9FIRM</name>
<keyword evidence="4 7" id="KW-0812">Transmembrane</keyword>
<keyword evidence="10" id="KW-1185">Reference proteome</keyword>
<gene>
    <name evidence="9" type="ORF">NE686_21105</name>
</gene>
<keyword evidence="6 7" id="KW-0472">Membrane</keyword>
<accession>A0ABT1SGI3</accession>
<dbReference type="RefSeq" id="WP_256313026.1">
    <property type="nucleotide sequence ID" value="NZ_JANGAC010000025.1"/>
</dbReference>
<keyword evidence="9" id="KW-0378">Hydrolase</keyword>
<evidence type="ECO:0000256" key="2">
    <source>
        <dbReference type="ARBA" id="ARBA00004141"/>
    </source>
</evidence>
<reference evidence="9 10" key="1">
    <citation type="submission" date="2022-06" db="EMBL/GenBank/DDBJ databases">
        <title>Isolation of gut microbiota from human fecal samples.</title>
        <authorList>
            <person name="Pamer E.G."/>
            <person name="Barat B."/>
            <person name="Waligurski E."/>
            <person name="Medina S."/>
            <person name="Paddock L."/>
            <person name="Mostad J."/>
        </authorList>
    </citation>
    <scope>NUCLEOTIDE SEQUENCE [LARGE SCALE GENOMIC DNA]</scope>
    <source>
        <strain evidence="9 10">DFI.7.95</strain>
    </source>
</reference>
<comment type="cofactor">
    <cofactor evidence="1">
        <name>Zn(2+)</name>
        <dbReference type="ChEBI" id="CHEBI:29105"/>
    </cofactor>
</comment>
<keyword evidence="5 7" id="KW-1133">Transmembrane helix</keyword>
<protein>
    <submittedName>
        <fullName evidence="9">Site-2 protease family protein</fullName>
    </submittedName>
</protein>
<dbReference type="EMBL" id="JANGAC010000025">
    <property type="protein sequence ID" value="MCQ4925608.1"/>
    <property type="molecule type" value="Genomic_DNA"/>
</dbReference>
<evidence type="ECO:0000256" key="1">
    <source>
        <dbReference type="ARBA" id="ARBA00001947"/>
    </source>
</evidence>
<feature type="domain" description="Peptidase M50" evidence="8">
    <location>
        <begin position="23"/>
        <end position="121"/>
    </location>
</feature>
<feature type="transmembrane region" description="Helical" evidence="7">
    <location>
        <begin position="20"/>
        <end position="39"/>
    </location>
</feature>
<evidence type="ECO:0000256" key="3">
    <source>
        <dbReference type="ARBA" id="ARBA00007931"/>
    </source>
</evidence>
<evidence type="ECO:0000256" key="5">
    <source>
        <dbReference type="ARBA" id="ARBA00022989"/>
    </source>
</evidence>
<dbReference type="GO" id="GO:0006508">
    <property type="term" value="P:proteolysis"/>
    <property type="evidence" value="ECO:0007669"/>
    <property type="project" value="UniProtKB-KW"/>
</dbReference>
<comment type="subcellular location">
    <subcellularLocation>
        <location evidence="2">Membrane</location>
        <topology evidence="2">Multi-pass membrane protein</topology>
    </subcellularLocation>
</comment>
<comment type="caution">
    <text evidence="9">The sequence shown here is derived from an EMBL/GenBank/DDBJ whole genome shotgun (WGS) entry which is preliminary data.</text>
</comment>
<proteinExistence type="inferred from homology"/>
<evidence type="ECO:0000256" key="4">
    <source>
        <dbReference type="ARBA" id="ARBA00022692"/>
    </source>
</evidence>
<organism evidence="9 10">
    <name type="scientific">Tissierella carlieri</name>
    <dbReference type="NCBI Taxonomy" id="689904"/>
    <lineage>
        <taxon>Bacteria</taxon>
        <taxon>Bacillati</taxon>
        <taxon>Bacillota</taxon>
        <taxon>Tissierellia</taxon>
        <taxon>Tissierellales</taxon>
        <taxon>Tissierellaceae</taxon>
        <taxon>Tissierella</taxon>
    </lineage>
</organism>
<evidence type="ECO:0000313" key="9">
    <source>
        <dbReference type="EMBL" id="MCQ4925608.1"/>
    </source>
</evidence>
<evidence type="ECO:0000259" key="8">
    <source>
        <dbReference type="Pfam" id="PF02163"/>
    </source>
</evidence>
<evidence type="ECO:0000256" key="6">
    <source>
        <dbReference type="ARBA" id="ARBA00023136"/>
    </source>
</evidence>
<keyword evidence="9" id="KW-0645">Protease</keyword>
<sequence>MINILGKIMNLGEIVKVALIYYLIYLITLIIHELGHAIVAKLNGMNFKIFIGNKNKKVLLDTKYIRIYRTFLPSGFCQYYSKGDKSYDILSLFNKSLLILGGVLFNFVIVLILLLVINFLKMSNQYALVSDALLNANIAFIILNLIPCKFDGRYSDGLRLINYYRNRKVS</sequence>
<dbReference type="Pfam" id="PF02163">
    <property type="entry name" value="Peptidase_M50"/>
    <property type="match status" value="1"/>
</dbReference>
<evidence type="ECO:0000313" key="10">
    <source>
        <dbReference type="Proteomes" id="UP001524478"/>
    </source>
</evidence>